<evidence type="ECO:0000256" key="4">
    <source>
        <dbReference type="PROSITE-ProRule" id="PRU00335"/>
    </source>
</evidence>
<dbReference type="InterPro" id="IPR036271">
    <property type="entry name" value="Tet_transcr_reg_TetR-rel_C_sf"/>
</dbReference>
<dbReference type="Gene3D" id="1.10.357.10">
    <property type="entry name" value="Tetracycline Repressor, domain 2"/>
    <property type="match status" value="1"/>
</dbReference>
<protein>
    <submittedName>
        <fullName evidence="7">CerR family C-terminal domain-containing protein</fullName>
    </submittedName>
</protein>
<evidence type="ECO:0000256" key="2">
    <source>
        <dbReference type="ARBA" id="ARBA00023125"/>
    </source>
</evidence>
<dbReference type="GO" id="GO:0000976">
    <property type="term" value="F:transcription cis-regulatory region binding"/>
    <property type="evidence" value="ECO:0007669"/>
    <property type="project" value="TreeGrafter"/>
</dbReference>
<reference evidence="7" key="1">
    <citation type="journal article" date="2021" name="PeerJ">
        <title>Extensive microbial diversity within the chicken gut microbiome revealed by metagenomics and culture.</title>
        <authorList>
            <person name="Gilroy R."/>
            <person name="Ravi A."/>
            <person name="Getino M."/>
            <person name="Pursley I."/>
            <person name="Horton D.L."/>
            <person name="Alikhan N.F."/>
            <person name="Baker D."/>
            <person name="Gharbi K."/>
            <person name="Hall N."/>
            <person name="Watson M."/>
            <person name="Adriaenssens E.M."/>
            <person name="Foster-Nyarko E."/>
            <person name="Jarju S."/>
            <person name="Secka A."/>
            <person name="Antonio M."/>
            <person name="Oren A."/>
            <person name="Chaudhuri R.R."/>
            <person name="La Ragione R."/>
            <person name="Hildebrand F."/>
            <person name="Pallen M.J."/>
        </authorList>
    </citation>
    <scope>NUCLEOTIDE SEQUENCE</scope>
    <source>
        <strain evidence="7">5032</strain>
    </source>
</reference>
<feature type="region of interest" description="Disordered" evidence="5">
    <location>
        <begin position="1"/>
        <end position="25"/>
    </location>
</feature>
<dbReference type="InterPro" id="IPR009057">
    <property type="entry name" value="Homeodomain-like_sf"/>
</dbReference>
<organism evidence="7 8">
    <name type="scientific">Candidatus Desulfovibrio intestinavium</name>
    <dbReference type="NCBI Taxonomy" id="2838534"/>
    <lineage>
        <taxon>Bacteria</taxon>
        <taxon>Pseudomonadati</taxon>
        <taxon>Thermodesulfobacteriota</taxon>
        <taxon>Desulfovibrionia</taxon>
        <taxon>Desulfovibrionales</taxon>
        <taxon>Desulfovibrionaceae</taxon>
        <taxon>Desulfovibrio</taxon>
    </lineage>
</organism>
<name>A0A9D2HMT7_9BACT</name>
<dbReference type="PANTHER" id="PTHR30055">
    <property type="entry name" value="HTH-TYPE TRANSCRIPTIONAL REGULATOR RUTR"/>
    <property type="match status" value="1"/>
</dbReference>
<keyword evidence="2 4" id="KW-0238">DNA-binding</keyword>
<dbReference type="GO" id="GO:0003700">
    <property type="term" value="F:DNA-binding transcription factor activity"/>
    <property type="evidence" value="ECO:0007669"/>
    <property type="project" value="TreeGrafter"/>
</dbReference>
<dbReference type="InterPro" id="IPR001647">
    <property type="entry name" value="HTH_TetR"/>
</dbReference>
<dbReference type="Pfam" id="PF09209">
    <property type="entry name" value="CecR_C"/>
    <property type="match status" value="1"/>
</dbReference>
<feature type="compositionally biased region" description="Low complexity" evidence="5">
    <location>
        <begin position="10"/>
        <end position="19"/>
    </location>
</feature>
<keyword evidence="1" id="KW-0805">Transcription regulation</keyword>
<feature type="DNA-binding region" description="H-T-H motif" evidence="4">
    <location>
        <begin position="48"/>
        <end position="67"/>
    </location>
</feature>
<dbReference type="EMBL" id="DWZD01000039">
    <property type="protein sequence ID" value="HJA79127.1"/>
    <property type="molecule type" value="Genomic_DNA"/>
</dbReference>
<feature type="domain" description="HTH tetR-type" evidence="6">
    <location>
        <begin position="25"/>
        <end position="85"/>
    </location>
</feature>
<sequence length="232" mass="25465">MSSKQTVSPAAEAGAASRGARMDGEQTRARIIETAGRLMAENGFAQTTSKRICETANINMAAINYHFGSREGLYLAVLEDMHNRIIDREFLDNLAGEAIPAREKMERIVAALTAGLAAPQQWHMRAWAREIVAPSAYLQDVMRRVVAAKFQIIKGIISDMTGIPQDAPELECCLVSALGPFILLLVADRRFSSSLVPLLCHAPRVQTHMGEMAMTVLDAAARSWRQRREGAC</sequence>
<proteinExistence type="predicted"/>
<evidence type="ECO:0000313" key="7">
    <source>
        <dbReference type="EMBL" id="HJA79127.1"/>
    </source>
</evidence>
<dbReference type="PRINTS" id="PR00455">
    <property type="entry name" value="HTHTETR"/>
</dbReference>
<dbReference type="SUPFAM" id="SSF46689">
    <property type="entry name" value="Homeodomain-like"/>
    <property type="match status" value="1"/>
</dbReference>
<dbReference type="Proteomes" id="UP000823821">
    <property type="component" value="Unassembled WGS sequence"/>
</dbReference>
<evidence type="ECO:0000256" key="1">
    <source>
        <dbReference type="ARBA" id="ARBA00023015"/>
    </source>
</evidence>
<dbReference type="InterPro" id="IPR015292">
    <property type="entry name" value="Tscrpt_reg_YbiH_C"/>
</dbReference>
<evidence type="ECO:0000256" key="5">
    <source>
        <dbReference type="SAM" id="MobiDB-lite"/>
    </source>
</evidence>
<dbReference type="InterPro" id="IPR050109">
    <property type="entry name" value="HTH-type_TetR-like_transc_reg"/>
</dbReference>
<dbReference type="AlphaFoldDB" id="A0A9D2HMT7"/>
<dbReference type="PANTHER" id="PTHR30055:SF234">
    <property type="entry name" value="HTH-TYPE TRANSCRIPTIONAL REGULATOR BETI"/>
    <property type="match status" value="1"/>
</dbReference>
<comment type="caution">
    <text evidence="7">The sequence shown here is derived from an EMBL/GenBank/DDBJ whole genome shotgun (WGS) entry which is preliminary data.</text>
</comment>
<evidence type="ECO:0000313" key="8">
    <source>
        <dbReference type="Proteomes" id="UP000823821"/>
    </source>
</evidence>
<dbReference type="SUPFAM" id="SSF48498">
    <property type="entry name" value="Tetracyclin repressor-like, C-terminal domain"/>
    <property type="match status" value="1"/>
</dbReference>
<reference evidence="7" key="2">
    <citation type="submission" date="2021-04" db="EMBL/GenBank/DDBJ databases">
        <authorList>
            <person name="Gilroy R."/>
        </authorList>
    </citation>
    <scope>NUCLEOTIDE SEQUENCE</scope>
    <source>
        <strain evidence="7">5032</strain>
    </source>
</reference>
<evidence type="ECO:0000259" key="6">
    <source>
        <dbReference type="PROSITE" id="PS50977"/>
    </source>
</evidence>
<evidence type="ECO:0000256" key="3">
    <source>
        <dbReference type="ARBA" id="ARBA00023163"/>
    </source>
</evidence>
<accession>A0A9D2HMT7</accession>
<dbReference type="Pfam" id="PF00440">
    <property type="entry name" value="TetR_N"/>
    <property type="match status" value="1"/>
</dbReference>
<gene>
    <name evidence="7" type="ORF">H9784_06090</name>
</gene>
<keyword evidence="3" id="KW-0804">Transcription</keyword>
<dbReference type="PROSITE" id="PS50977">
    <property type="entry name" value="HTH_TETR_2"/>
    <property type="match status" value="1"/>
</dbReference>